<proteinExistence type="predicted"/>
<feature type="chain" id="PRO_5016905428" evidence="2">
    <location>
        <begin position="35"/>
        <end position="250"/>
    </location>
</feature>
<feature type="compositionally biased region" description="Low complexity" evidence="1">
    <location>
        <begin position="238"/>
        <end position="250"/>
    </location>
</feature>
<keyword evidence="2" id="KW-0732">Signal</keyword>
<feature type="region of interest" description="Disordered" evidence="1">
    <location>
        <begin position="199"/>
        <end position="250"/>
    </location>
</feature>
<dbReference type="EMBL" id="CP031417">
    <property type="protein sequence ID" value="AXK80017.1"/>
    <property type="molecule type" value="Genomic_DNA"/>
</dbReference>
<evidence type="ECO:0000313" key="4">
    <source>
        <dbReference type="Proteomes" id="UP000254889"/>
    </source>
</evidence>
<feature type="region of interest" description="Disordered" evidence="1">
    <location>
        <begin position="36"/>
        <end position="65"/>
    </location>
</feature>
<evidence type="ECO:0000313" key="3">
    <source>
        <dbReference type="EMBL" id="AXK80017.1"/>
    </source>
</evidence>
<dbReference type="Gene3D" id="2.60.40.1880">
    <property type="entry name" value="Invasion associated locus B (IalB) protein"/>
    <property type="match status" value="1"/>
</dbReference>
<accession>A0A345ZSX0</accession>
<dbReference type="InterPro" id="IPR038696">
    <property type="entry name" value="IalB_sf"/>
</dbReference>
<dbReference type="AlphaFoldDB" id="A0A345ZSX0"/>
<keyword evidence="4" id="KW-1185">Reference proteome</keyword>
<gene>
    <name evidence="3" type="ORF">DW352_05480</name>
</gene>
<name>A0A345ZSX0_9HYPH</name>
<evidence type="ECO:0000256" key="2">
    <source>
        <dbReference type="SAM" id="SignalP"/>
    </source>
</evidence>
<sequence length="250" mass="26563">MDHRIASARPLGRALTVTLAAAGLLAVAAPGAFAQAQKPPAGRPAAPAAQPQQPAQAPQQQAGDQPQLMYSPWMKVCGKGPDTGGKQVCVVTKDGRLENGMPVAIVQLFEPEGEQKVLRITVPLGMQLAHGTRVIIDQNQPQQSPYKICFPVGCMADYPVTDDLIAKMKKGQNIVVQAINMQGTPISLPLPLNDFAKAYDGPPTDPKAFEEQQRKLQEELQKKADEARKKLEGAQGSAAPAAPAAPAQKK</sequence>
<feature type="signal peptide" evidence="2">
    <location>
        <begin position="1"/>
        <end position="34"/>
    </location>
</feature>
<dbReference type="Proteomes" id="UP000254889">
    <property type="component" value="Chromosome"/>
</dbReference>
<dbReference type="Pfam" id="PF06776">
    <property type="entry name" value="IalB"/>
    <property type="match status" value="1"/>
</dbReference>
<dbReference type="KEGG" id="ptaw:DW352_05480"/>
<feature type="compositionally biased region" description="Basic and acidic residues" evidence="1">
    <location>
        <begin position="207"/>
        <end position="232"/>
    </location>
</feature>
<dbReference type="InterPro" id="IPR010642">
    <property type="entry name" value="Invasion_prot_B"/>
</dbReference>
<dbReference type="OrthoDB" id="8017994at2"/>
<reference evidence="3 4" key="1">
    <citation type="submission" date="2018-07" db="EMBL/GenBank/DDBJ databases">
        <authorList>
            <person name="Quirk P.G."/>
            <person name="Krulwich T.A."/>
        </authorList>
    </citation>
    <scope>NUCLEOTIDE SEQUENCE [LARGE SCALE GENOMIC DNA]</scope>
    <source>
        <strain evidence="3 4">CC-BB4</strain>
    </source>
</reference>
<organism evidence="3 4">
    <name type="scientific">Pseudolabrys taiwanensis</name>
    <dbReference type="NCBI Taxonomy" id="331696"/>
    <lineage>
        <taxon>Bacteria</taxon>
        <taxon>Pseudomonadati</taxon>
        <taxon>Pseudomonadota</taxon>
        <taxon>Alphaproteobacteria</taxon>
        <taxon>Hyphomicrobiales</taxon>
        <taxon>Xanthobacteraceae</taxon>
        <taxon>Pseudolabrys</taxon>
    </lineage>
</organism>
<dbReference type="RefSeq" id="WP_115689262.1">
    <property type="nucleotide sequence ID" value="NZ_CP031417.1"/>
</dbReference>
<evidence type="ECO:0000256" key="1">
    <source>
        <dbReference type="SAM" id="MobiDB-lite"/>
    </source>
</evidence>
<protein>
    <submittedName>
        <fullName evidence="3">Invasion associated locus B family protein</fullName>
    </submittedName>
</protein>